<dbReference type="PANTHER" id="PTHR39082">
    <property type="entry name" value="PHOSPHOLIPASE C-BETA-2-RELATED"/>
    <property type="match status" value="1"/>
</dbReference>
<evidence type="ECO:0000313" key="7">
    <source>
        <dbReference type="EMBL" id="CAB5049920.1"/>
    </source>
</evidence>
<dbReference type="AlphaFoldDB" id="A0A6J7TAF1"/>
<keyword evidence="1" id="KW-0175">Coiled coil</keyword>
<dbReference type="Pfam" id="PF02591">
    <property type="entry name" value="Zn_ribbon_9"/>
    <property type="match status" value="1"/>
</dbReference>
<feature type="domain" description="CT398-like coiled coil hairpin" evidence="3">
    <location>
        <begin position="16"/>
        <end position="195"/>
    </location>
</feature>
<dbReference type="Pfam" id="PF24481">
    <property type="entry name" value="CT398_CC"/>
    <property type="match status" value="1"/>
</dbReference>
<dbReference type="InterPro" id="IPR052376">
    <property type="entry name" value="Oxidative_Scav/Glycosyltrans"/>
</dbReference>
<evidence type="ECO:0000313" key="6">
    <source>
        <dbReference type="EMBL" id="CAB4806876.1"/>
    </source>
</evidence>
<sequence>MAVTASPDQQQALLDLQGLDTKLLQLKHKRAGSPEISQAQDLEVELGSIKMRLVAAKTETSDLKLNQLKAESDVEQVVARAKRDQDRLDAGAVSAAKELESLQHEIATLAKRQAELEDIELEIMQQYEDAQQAVIDLEADEIAITEKLAQVTQARDDAFADIDFESNSIIQQRTELSSGLPGDLIALYDKIRADHDGIGAALIHRGSCQGCHITIDAQEIDHIRNLAPDAIARCDQCRRILVRTSESGL</sequence>
<dbReference type="EMBL" id="CAESAD010000025">
    <property type="protein sequence ID" value="CAB4345799.1"/>
    <property type="molecule type" value="Genomic_DNA"/>
</dbReference>
<dbReference type="EMBL" id="CAFBQG010000099">
    <property type="protein sequence ID" value="CAB5049920.1"/>
    <property type="molecule type" value="Genomic_DNA"/>
</dbReference>
<dbReference type="EMBL" id="CAFAAO010000012">
    <property type="protein sequence ID" value="CAB4806876.1"/>
    <property type="molecule type" value="Genomic_DNA"/>
</dbReference>
<evidence type="ECO:0000259" key="2">
    <source>
        <dbReference type="Pfam" id="PF02591"/>
    </source>
</evidence>
<dbReference type="EMBL" id="CAEZZD010000060">
    <property type="protein sequence ID" value="CAB4747200.1"/>
    <property type="molecule type" value="Genomic_DNA"/>
</dbReference>
<evidence type="ECO:0000259" key="3">
    <source>
        <dbReference type="Pfam" id="PF24481"/>
    </source>
</evidence>
<evidence type="ECO:0000313" key="5">
    <source>
        <dbReference type="EMBL" id="CAB4747200.1"/>
    </source>
</evidence>
<reference evidence="7" key="1">
    <citation type="submission" date="2020-05" db="EMBL/GenBank/DDBJ databases">
        <authorList>
            <person name="Chiriac C."/>
            <person name="Salcher M."/>
            <person name="Ghai R."/>
            <person name="Kavagutti S V."/>
        </authorList>
    </citation>
    <scope>NUCLEOTIDE SEQUENCE</scope>
</reference>
<proteinExistence type="predicted"/>
<evidence type="ECO:0000313" key="4">
    <source>
        <dbReference type="EMBL" id="CAB4345799.1"/>
    </source>
</evidence>
<dbReference type="PANTHER" id="PTHR39082:SF1">
    <property type="entry name" value="SCAVENGER RECEPTOR CLASS A MEMBER 3"/>
    <property type="match status" value="1"/>
</dbReference>
<dbReference type="InterPro" id="IPR003743">
    <property type="entry name" value="Zf-RING_7"/>
</dbReference>
<protein>
    <submittedName>
        <fullName evidence="7">Unannotated protein</fullName>
    </submittedName>
</protein>
<feature type="coiled-coil region" evidence="1">
    <location>
        <begin position="92"/>
        <end position="129"/>
    </location>
</feature>
<name>A0A6J7TAF1_9ZZZZ</name>
<accession>A0A6J7TAF1</accession>
<feature type="domain" description="C4-type zinc ribbon" evidence="2">
    <location>
        <begin position="207"/>
        <end position="241"/>
    </location>
</feature>
<dbReference type="InterPro" id="IPR056003">
    <property type="entry name" value="CT398_CC_hairpin"/>
</dbReference>
<gene>
    <name evidence="5" type="ORF">UFOPK2824_00505</name>
    <name evidence="6" type="ORF">UFOPK3037_01010</name>
    <name evidence="4" type="ORF">UFOPK3925_01669</name>
    <name evidence="7" type="ORF">UFOPK4301_00845</name>
</gene>
<dbReference type="Gene3D" id="1.10.287.1490">
    <property type="match status" value="1"/>
</dbReference>
<organism evidence="7">
    <name type="scientific">freshwater metagenome</name>
    <dbReference type="NCBI Taxonomy" id="449393"/>
    <lineage>
        <taxon>unclassified sequences</taxon>
        <taxon>metagenomes</taxon>
        <taxon>ecological metagenomes</taxon>
    </lineage>
</organism>
<evidence type="ECO:0000256" key="1">
    <source>
        <dbReference type="SAM" id="Coils"/>
    </source>
</evidence>